<dbReference type="OrthoDB" id="9806249at2"/>
<evidence type="ECO:0000313" key="4">
    <source>
        <dbReference type="EMBL" id="SFM36947.1"/>
    </source>
</evidence>
<accession>A0A1I4QA67</accession>
<organism evidence="4 5">
    <name type="scientific">Salibacterium qingdaonense</name>
    <dbReference type="NCBI Taxonomy" id="266892"/>
    <lineage>
        <taxon>Bacteria</taxon>
        <taxon>Bacillati</taxon>
        <taxon>Bacillota</taxon>
        <taxon>Bacilli</taxon>
        <taxon>Bacillales</taxon>
        <taxon>Bacillaceae</taxon>
    </lineage>
</organism>
<dbReference type="SUPFAM" id="SSF46785">
    <property type="entry name" value="Winged helix' DNA-binding domain"/>
    <property type="match status" value="1"/>
</dbReference>
<dbReference type="EMBL" id="FOTY01000039">
    <property type="protein sequence ID" value="SFM36947.1"/>
    <property type="molecule type" value="Genomic_DNA"/>
</dbReference>
<proteinExistence type="predicted"/>
<keyword evidence="1" id="KW-0808">Transferase</keyword>
<evidence type="ECO:0000313" key="5">
    <source>
        <dbReference type="Proteomes" id="UP000199668"/>
    </source>
</evidence>
<dbReference type="Proteomes" id="UP000199668">
    <property type="component" value="Unassembled WGS sequence"/>
</dbReference>
<dbReference type="GO" id="GO:0016301">
    <property type="term" value="F:kinase activity"/>
    <property type="evidence" value="ECO:0007669"/>
    <property type="project" value="UniProtKB-KW"/>
</dbReference>
<dbReference type="PANTHER" id="PTHR10584:SF166">
    <property type="entry name" value="RIBOKINASE"/>
    <property type="match status" value="1"/>
</dbReference>
<sequence>MPVYNNREPMTEKEKQVFERIKDDPYVSQLDLAEAVGLSRPAVANIISGLVRKNYILGKAYVINETRPIVCIGAANVDRKFYIKETLQWETSNPVTSKESAGGVARNLAENLGRLEKETILLTTAGMDADWITVKEASEGYINLDHAAVFYEKSTGSYTAVLDEQGSMTLAFADMEIYESITPEYIESHERVFQQAGGIAADLNCPAETLERIRQKAVEYQVPLMLTAVSAPKMQRLPEKLDGITWLVTNKDESEAALGMTIESGEDWQNAVCAWLEKGVEHVVVTGGSLGAVIGSADSGVFHLPAEPVEMIADVTGAGDAFCAALFYAWLEGWDVKAAGQAGMMHAAAVLTSETSGKETMTAEWLNKRMEERT</sequence>
<name>A0A1I4QA67_9BACI</name>
<dbReference type="CDD" id="cd01941">
    <property type="entry name" value="YeiC_kinase_like"/>
    <property type="match status" value="1"/>
</dbReference>
<dbReference type="AlphaFoldDB" id="A0A1I4QA67"/>
<dbReference type="InterPro" id="IPR011611">
    <property type="entry name" value="PfkB_dom"/>
</dbReference>
<keyword evidence="2 4" id="KW-0418">Kinase</keyword>
<dbReference type="SUPFAM" id="SSF53613">
    <property type="entry name" value="Ribokinase-like"/>
    <property type="match status" value="1"/>
</dbReference>
<dbReference type="Gene3D" id="1.10.10.10">
    <property type="entry name" value="Winged helix-like DNA-binding domain superfamily/Winged helix DNA-binding domain"/>
    <property type="match status" value="1"/>
</dbReference>
<dbReference type="InterPro" id="IPR029056">
    <property type="entry name" value="Ribokinase-like"/>
</dbReference>
<reference evidence="4 5" key="1">
    <citation type="submission" date="2016-10" db="EMBL/GenBank/DDBJ databases">
        <authorList>
            <person name="de Groot N.N."/>
        </authorList>
    </citation>
    <scope>NUCLEOTIDE SEQUENCE [LARGE SCALE GENOMIC DNA]</scope>
    <source>
        <strain evidence="4 5">CGMCC 1.6134</strain>
    </source>
</reference>
<evidence type="ECO:0000256" key="1">
    <source>
        <dbReference type="ARBA" id="ARBA00022679"/>
    </source>
</evidence>
<dbReference type="Pfam" id="PF00294">
    <property type="entry name" value="PfkB"/>
    <property type="match status" value="1"/>
</dbReference>
<dbReference type="Gene3D" id="3.40.1190.20">
    <property type="match status" value="1"/>
</dbReference>
<protein>
    <submittedName>
        <fullName evidence="4">Sugar or nucleoside kinase, ribokinase family</fullName>
    </submittedName>
</protein>
<dbReference type="InterPro" id="IPR036388">
    <property type="entry name" value="WH-like_DNA-bd_sf"/>
</dbReference>
<keyword evidence="5" id="KW-1185">Reference proteome</keyword>
<gene>
    <name evidence="4" type="ORF">SAMN04488054_1394</name>
</gene>
<feature type="domain" description="Carbohydrate kinase PfkB" evidence="3">
    <location>
        <begin position="69"/>
        <end position="356"/>
    </location>
</feature>
<dbReference type="STRING" id="266892.SAMN04488054_1394"/>
<dbReference type="PANTHER" id="PTHR10584">
    <property type="entry name" value="SUGAR KINASE"/>
    <property type="match status" value="1"/>
</dbReference>
<dbReference type="Pfam" id="PF13412">
    <property type="entry name" value="HTH_24"/>
    <property type="match status" value="1"/>
</dbReference>
<evidence type="ECO:0000256" key="2">
    <source>
        <dbReference type="ARBA" id="ARBA00022777"/>
    </source>
</evidence>
<dbReference type="RefSeq" id="WP_090928494.1">
    <property type="nucleotide sequence ID" value="NZ_FOTY01000039.1"/>
</dbReference>
<evidence type="ECO:0000259" key="3">
    <source>
        <dbReference type="Pfam" id="PF00294"/>
    </source>
</evidence>
<dbReference type="InterPro" id="IPR036390">
    <property type="entry name" value="WH_DNA-bd_sf"/>
</dbReference>